<dbReference type="SMART" id="SM00342">
    <property type="entry name" value="HTH_ARAC"/>
    <property type="match status" value="1"/>
</dbReference>
<dbReference type="Pfam" id="PF12833">
    <property type="entry name" value="HTH_18"/>
    <property type="match status" value="1"/>
</dbReference>
<dbReference type="PROSITE" id="PS01124">
    <property type="entry name" value="HTH_ARAC_FAMILY_2"/>
    <property type="match status" value="1"/>
</dbReference>
<dbReference type="PRINTS" id="PR00032">
    <property type="entry name" value="HTHARAC"/>
</dbReference>
<dbReference type="Proteomes" id="UP000077875">
    <property type="component" value="Chromosome"/>
</dbReference>
<dbReference type="SUPFAM" id="SSF55785">
    <property type="entry name" value="PYP-like sensor domain (PAS domain)"/>
    <property type="match status" value="1"/>
</dbReference>
<dbReference type="KEGG" id="haa:A5892_04235"/>
<dbReference type="InterPro" id="IPR018062">
    <property type="entry name" value="HTH_AraC-typ_CS"/>
</dbReference>
<dbReference type="InterPro" id="IPR050204">
    <property type="entry name" value="AraC_XylS_family_regulators"/>
</dbReference>
<evidence type="ECO:0000313" key="6">
    <source>
        <dbReference type="Proteomes" id="UP000077875"/>
    </source>
</evidence>
<dbReference type="Gene3D" id="3.30.450.20">
    <property type="entry name" value="PAS domain"/>
    <property type="match status" value="1"/>
</dbReference>
<dbReference type="STRING" id="376489.A5892_04235"/>
<dbReference type="GO" id="GO:0003700">
    <property type="term" value="F:DNA-binding transcription factor activity"/>
    <property type="evidence" value="ECO:0007669"/>
    <property type="project" value="InterPro"/>
</dbReference>
<dbReference type="PROSITE" id="PS00041">
    <property type="entry name" value="HTH_ARAC_FAMILY_1"/>
    <property type="match status" value="1"/>
</dbReference>
<dbReference type="Gene3D" id="1.10.10.60">
    <property type="entry name" value="Homeodomain-like"/>
    <property type="match status" value="1"/>
</dbReference>
<dbReference type="SUPFAM" id="SSF46689">
    <property type="entry name" value="Homeodomain-like"/>
    <property type="match status" value="1"/>
</dbReference>
<keyword evidence="3" id="KW-0804">Transcription</keyword>
<dbReference type="InterPro" id="IPR018060">
    <property type="entry name" value="HTH_AraC"/>
</dbReference>
<gene>
    <name evidence="5" type="ORF">A5892_04235</name>
</gene>
<dbReference type="EMBL" id="CP015243">
    <property type="protein sequence ID" value="ANF59483.1"/>
    <property type="molecule type" value="Genomic_DNA"/>
</dbReference>
<evidence type="ECO:0000256" key="1">
    <source>
        <dbReference type="ARBA" id="ARBA00023015"/>
    </source>
</evidence>
<dbReference type="PANTHER" id="PTHR46796">
    <property type="entry name" value="HTH-TYPE TRANSCRIPTIONAL ACTIVATOR RHAS-RELATED"/>
    <property type="match status" value="1"/>
</dbReference>
<reference evidence="5 6" key="1">
    <citation type="submission" date="2016-04" db="EMBL/GenBank/DDBJ databases">
        <title>Complete Genome Sequence of Halotalea alkalilenta IHB B 13600.</title>
        <authorList>
            <person name="Swarnkar M.K."/>
            <person name="Sharma A."/>
            <person name="Kaushal K."/>
            <person name="Soni R."/>
            <person name="Rana S."/>
            <person name="Singh A.K."/>
            <person name="Gulati A."/>
        </authorList>
    </citation>
    <scope>NUCLEOTIDE SEQUENCE [LARGE SCALE GENOMIC DNA]</scope>
    <source>
        <strain evidence="5 6">IHB B 13600</strain>
    </source>
</reference>
<keyword evidence="1" id="KW-0805">Transcription regulation</keyword>
<dbReference type="AlphaFoldDB" id="A0A172YJT3"/>
<proteinExistence type="predicted"/>
<dbReference type="PANTHER" id="PTHR46796:SF13">
    <property type="entry name" value="HTH-TYPE TRANSCRIPTIONAL ACTIVATOR RHAS"/>
    <property type="match status" value="1"/>
</dbReference>
<keyword evidence="2" id="KW-0238">DNA-binding</keyword>
<keyword evidence="6" id="KW-1185">Reference proteome</keyword>
<evidence type="ECO:0000256" key="3">
    <source>
        <dbReference type="ARBA" id="ARBA00023163"/>
    </source>
</evidence>
<dbReference type="InterPro" id="IPR020449">
    <property type="entry name" value="Tscrpt_reg_AraC-type_HTH"/>
</dbReference>
<organism evidence="5 6">
    <name type="scientific">Halotalea alkalilenta</name>
    <dbReference type="NCBI Taxonomy" id="376489"/>
    <lineage>
        <taxon>Bacteria</taxon>
        <taxon>Pseudomonadati</taxon>
        <taxon>Pseudomonadota</taxon>
        <taxon>Gammaproteobacteria</taxon>
        <taxon>Oceanospirillales</taxon>
        <taxon>Halomonadaceae</taxon>
        <taxon>Halotalea</taxon>
    </lineage>
</organism>
<protein>
    <submittedName>
        <fullName evidence="5">AraC family transcriptional regulator</fullName>
    </submittedName>
</protein>
<dbReference type="GO" id="GO:0043565">
    <property type="term" value="F:sequence-specific DNA binding"/>
    <property type="evidence" value="ECO:0007669"/>
    <property type="project" value="InterPro"/>
</dbReference>
<dbReference type="Pfam" id="PF08448">
    <property type="entry name" value="PAS_4"/>
    <property type="match status" value="1"/>
</dbReference>
<name>A0A172YJT3_9GAMM</name>
<accession>A0A172YJT3</accession>
<sequence length="266" mass="29976">MIPRTGSDTQHPPLAALGAGLARQRPRNLDTLLDALEPIGPLLDAIPGVVFFIKDPQARYVHANLTLAQRCGFRRIAPLLGKTSKEVFPASLGPGYTEQDRQVLDHGAVIHEQLELHLFSGREPGWCLTYKLPLLDREERIIGMTGISHDLQDARADHPAFQRLALVDAYIRSHFSRAIGMEELTRLAKLSVAQLERYCKRIFHLTPRQMIHKARLEHACRLLAEGELPITEIALRCGYTDHSAFSRQFKSLTGVTPRQFRLSIIR</sequence>
<feature type="domain" description="HTH araC/xylS-type" evidence="4">
    <location>
        <begin position="165"/>
        <end position="263"/>
    </location>
</feature>
<dbReference type="InterPro" id="IPR035965">
    <property type="entry name" value="PAS-like_dom_sf"/>
</dbReference>
<evidence type="ECO:0000313" key="5">
    <source>
        <dbReference type="EMBL" id="ANF59483.1"/>
    </source>
</evidence>
<dbReference type="InterPro" id="IPR009057">
    <property type="entry name" value="Homeodomain-like_sf"/>
</dbReference>
<evidence type="ECO:0000256" key="2">
    <source>
        <dbReference type="ARBA" id="ARBA00023125"/>
    </source>
</evidence>
<dbReference type="InterPro" id="IPR013656">
    <property type="entry name" value="PAS_4"/>
</dbReference>
<evidence type="ECO:0000259" key="4">
    <source>
        <dbReference type="PROSITE" id="PS01124"/>
    </source>
</evidence>